<evidence type="ECO:0000313" key="1">
    <source>
        <dbReference type="EMBL" id="ACL62061.1"/>
    </source>
</evidence>
<dbReference type="Proteomes" id="UP000008207">
    <property type="component" value="Chromosome"/>
</dbReference>
<accession>B8ILT6</accession>
<dbReference type="AlphaFoldDB" id="B8ILT6"/>
<dbReference type="OrthoDB" id="7997545at2"/>
<proteinExistence type="predicted"/>
<sequence length="184" mass="19742">MIGGLFTAGRLAWSAVTGVDALVDTLARMGVKLALRSRAIDRSVAEDIVERARGRVPRDTGRLYSGIAVTERDGVCGVIASAVHPDDPREMDYAFLVEHGTRPGVRGQRIADPDFYRTAAGGRGGINPATGRRFRVANANRRSQRTHPGTKPQPYFWPAVEEGLAARGIAMADVIADVAGEEGF</sequence>
<gene>
    <name evidence="1" type="ordered locus">Mnod_7322</name>
</gene>
<dbReference type="HOGENOM" id="CLU_1466595_0_0_5"/>
<evidence type="ECO:0000313" key="2">
    <source>
        <dbReference type="Proteomes" id="UP000008207"/>
    </source>
</evidence>
<name>B8ILT6_METNO</name>
<dbReference type="KEGG" id="mno:Mnod_7322"/>
<keyword evidence="2" id="KW-1185">Reference proteome</keyword>
<dbReference type="EMBL" id="CP001349">
    <property type="protein sequence ID" value="ACL62061.1"/>
    <property type="molecule type" value="Genomic_DNA"/>
</dbReference>
<reference evidence="1 2" key="1">
    <citation type="submission" date="2009-01" db="EMBL/GenBank/DDBJ databases">
        <title>Complete sequence of chromosome of Methylobacterium nodulans ORS 2060.</title>
        <authorList>
            <consortium name="US DOE Joint Genome Institute"/>
            <person name="Lucas S."/>
            <person name="Copeland A."/>
            <person name="Lapidus A."/>
            <person name="Glavina del Rio T."/>
            <person name="Dalin E."/>
            <person name="Tice H."/>
            <person name="Bruce D."/>
            <person name="Goodwin L."/>
            <person name="Pitluck S."/>
            <person name="Sims D."/>
            <person name="Brettin T."/>
            <person name="Detter J.C."/>
            <person name="Han C."/>
            <person name="Larimer F."/>
            <person name="Land M."/>
            <person name="Hauser L."/>
            <person name="Kyrpides N."/>
            <person name="Ivanova N."/>
            <person name="Marx C.J."/>
            <person name="Richardson P."/>
        </authorList>
    </citation>
    <scope>NUCLEOTIDE SEQUENCE [LARGE SCALE GENOMIC DNA]</scope>
    <source>
        <strain evidence="2">LMG 21967 / CNCM I-2342 / ORS 2060</strain>
    </source>
</reference>
<dbReference type="STRING" id="460265.Mnod_7322"/>
<dbReference type="RefSeq" id="WP_015933620.1">
    <property type="nucleotide sequence ID" value="NC_011894.1"/>
</dbReference>
<protein>
    <submittedName>
        <fullName evidence="1">Phage protein, HK97 gp10 family</fullName>
    </submittedName>
</protein>
<organism evidence="1 2">
    <name type="scientific">Methylobacterium nodulans (strain LMG 21967 / CNCM I-2342 / ORS 2060)</name>
    <dbReference type="NCBI Taxonomy" id="460265"/>
    <lineage>
        <taxon>Bacteria</taxon>
        <taxon>Pseudomonadati</taxon>
        <taxon>Pseudomonadota</taxon>
        <taxon>Alphaproteobacteria</taxon>
        <taxon>Hyphomicrobiales</taxon>
        <taxon>Methylobacteriaceae</taxon>
        <taxon>Methylobacterium</taxon>
    </lineage>
</organism>